<dbReference type="EnsemblMetazoa" id="ISCW013062-RA">
    <property type="protein sequence ID" value="ISCW013062-PA"/>
    <property type="gene ID" value="ISCW013062"/>
</dbReference>
<reference evidence="2 4" key="1">
    <citation type="submission" date="2008-03" db="EMBL/GenBank/DDBJ databases">
        <title>Annotation of Ixodes scapularis.</title>
        <authorList>
            <consortium name="Ixodes scapularis Genome Project Consortium"/>
            <person name="Caler E."/>
            <person name="Hannick L.I."/>
            <person name="Bidwell S."/>
            <person name="Joardar V."/>
            <person name="Thiagarajan M."/>
            <person name="Amedeo P."/>
            <person name="Galinsky K.J."/>
            <person name="Schobel S."/>
            <person name="Inman J."/>
            <person name="Hostetler J."/>
            <person name="Miller J."/>
            <person name="Hammond M."/>
            <person name="Megy K."/>
            <person name="Lawson D."/>
            <person name="Kodira C."/>
            <person name="Sutton G."/>
            <person name="Meyer J."/>
            <person name="Hill C.A."/>
            <person name="Birren B."/>
            <person name="Nene V."/>
            <person name="Collins F."/>
            <person name="Alarcon-Chaidez F."/>
            <person name="Wikel S."/>
            <person name="Strausberg R."/>
        </authorList>
    </citation>
    <scope>NUCLEOTIDE SEQUENCE [LARGE SCALE GENOMIC DNA]</scope>
    <source>
        <strain evidence="4">Wikel</strain>
        <strain evidence="2">Wikel colony</strain>
    </source>
</reference>
<feature type="chain" id="PRO_5014568288" description="Secreted protein" evidence="1">
    <location>
        <begin position="24"/>
        <end position="110"/>
    </location>
</feature>
<dbReference type="VEuPathDB" id="VectorBase:ISCW013062"/>
<dbReference type="EMBL" id="ABJB010783186">
    <property type="status" value="NOT_ANNOTATED_CDS"/>
    <property type="molecule type" value="Genomic_DNA"/>
</dbReference>
<evidence type="ECO:0000313" key="3">
    <source>
        <dbReference type="EnsemblMetazoa" id="ISCW013062-PA"/>
    </source>
</evidence>
<evidence type="ECO:0000256" key="1">
    <source>
        <dbReference type="SAM" id="SignalP"/>
    </source>
</evidence>
<evidence type="ECO:0000313" key="2">
    <source>
        <dbReference type="EMBL" id="EEC16195.1"/>
    </source>
</evidence>
<dbReference type="AlphaFoldDB" id="B7QBH3"/>
<dbReference type="PaxDb" id="6945-B7QBH3"/>
<dbReference type="VEuPathDB" id="VectorBase:ISCI013062"/>
<feature type="signal peptide" evidence="1">
    <location>
        <begin position="1"/>
        <end position="23"/>
    </location>
</feature>
<proteinExistence type="predicted"/>
<protein>
    <recommendedName>
        <fullName evidence="5">Secreted protein</fullName>
    </recommendedName>
</protein>
<evidence type="ECO:0008006" key="5">
    <source>
        <dbReference type="Google" id="ProtNLM"/>
    </source>
</evidence>
<organism>
    <name type="scientific">Ixodes scapularis</name>
    <name type="common">Black-legged tick</name>
    <name type="synonym">Deer tick</name>
    <dbReference type="NCBI Taxonomy" id="6945"/>
    <lineage>
        <taxon>Eukaryota</taxon>
        <taxon>Metazoa</taxon>
        <taxon>Ecdysozoa</taxon>
        <taxon>Arthropoda</taxon>
        <taxon>Chelicerata</taxon>
        <taxon>Arachnida</taxon>
        <taxon>Acari</taxon>
        <taxon>Parasitiformes</taxon>
        <taxon>Ixodida</taxon>
        <taxon>Ixodoidea</taxon>
        <taxon>Ixodidae</taxon>
        <taxon>Ixodinae</taxon>
        <taxon>Ixodes</taxon>
    </lineage>
</organism>
<dbReference type="EMBL" id="DS901405">
    <property type="protein sequence ID" value="EEC16195.1"/>
    <property type="molecule type" value="Genomic_DNA"/>
</dbReference>
<keyword evidence="1" id="KW-0732">Signal</keyword>
<sequence length="110" mass="12482">MFSLSFRLILFVVSLVSLPLRLARLSCSLCKDPRSWCELASRRGVCGAPPFRHRTFCTERSTELGLCVTLRRQGLKYCSEIGAKNPGFNYASQICPVEKWWQTGCQCCQL</sequence>
<accession>B7QBH3</accession>
<dbReference type="Proteomes" id="UP000001555">
    <property type="component" value="Unassembled WGS sequence"/>
</dbReference>
<reference evidence="3" key="2">
    <citation type="submission" date="2020-05" db="UniProtKB">
        <authorList>
            <consortium name="EnsemblMetazoa"/>
        </authorList>
    </citation>
    <scope>IDENTIFICATION</scope>
    <source>
        <strain evidence="3">wikel</strain>
    </source>
</reference>
<keyword evidence="4" id="KW-1185">Reference proteome</keyword>
<name>B7QBH3_IXOSC</name>
<gene>
    <name evidence="2" type="ORF">IscW_ISCW013062</name>
</gene>
<evidence type="ECO:0000313" key="4">
    <source>
        <dbReference type="Proteomes" id="UP000001555"/>
    </source>
</evidence>
<dbReference type="HOGENOM" id="CLU_2173763_0_0_1"/>
<dbReference type="InParanoid" id="B7QBH3"/>